<evidence type="ECO:0000313" key="2">
    <source>
        <dbReference type="Proteomes" id="UP000076276"/>
    </source>
</evidence>
<protein>
    <recommendedName>
        <fullName evidence="3">Transporter</fullName>
    </recommendedName>
</protein>
<organism evidence="1 2">
    <name type="scientific">Acinetobacter pragensis</name>
    <dbReference type="NCBI Taxonomy" id="1806892"/>
    <lineage>
        <taxon>Bacteria</taxon>
        <taxon>Pseudomonadati</taxon>
        <taxon>Pseudomonadota</taxon>
        <taxon>Gammaproteobacteria</taxon>
        <taxon>Moraxellales</taxon>
        <taxon>Moraxellaceae</taxon>
        <taxon>Acinetobacter</taxon>
    </lineage>
</organism>
<sequence length="258" mass="28458">MLSNGFLLSFSAMADDAAELAKKLSNPVADVINLPFQLNYDDNIGAAENIERYQLNIQPVIPIKLNDNWNLISRTVLPVIVQQYEGIDKDTDWGVGDITQSFFFTPTPKSPDGLIIGFGPVIYLPTASEKTLGPDQYGLGPTAVIAKQSHGWTYGALANHIWAVKKKDGDEGINNTFLQPFLNYTTPTSVTYSLNTESTYDWNTDDYTIPINLTATKIVKVDKQLISVGGGVRYWAHDTDSSAKDFGVRLIASFIFPK</sequence>
<dbReference type="Proteomes" id="UP000076276">
    <property type="component" value="Unassembled WGS sequence"/>
</dbReference>
<accession>A0A151Y250</accession>
<dbReference type="AlphaFoldDB" id="A0A151Y250"/>
<reference evidence="1 2" key="1">
    <citation type="submission" date="2016-03" db="EMBL/GenBank/DDBJ databases">
        <title>Acinetobacter genomospecies 28 strain ANC 4149.</title>
        <authorList>
            <person name="Radolfova-Krizova L."/>
            <person name="Nemec A."/>
        </authorList>
    </citation>
    <scope>NUCLEOTIDE SEQUENCE [LARGE SCALE GENOMIC DNA]</scope>
    <source>
        <strain evidence="1 2">ANC 4149</strain>
    </source>
</reference>
<evidence type="ECO:0000313" key="1">
    <source>
        <dbReference type="EMBL" id="KYQ72121.1"/>
    </source>
</evidence>
<comment type="caution">
    <text evidence="1">The sequence shown here is derived from an EMBL/GenBank/DDBJ whole genome shotgun (WGS) entry which is preliminary data.</text>
</comment>
<evidence type="ECO:0008006" key="3">
    <source>
        <dbReference type="Google" id="ProtNLM"/>
    </source>
</evidence>
<dbReference type="EMBL" id="LUAW01000020">
    <property type="protein sequence ID" value="KYQ72121.1"/>
    <property type="molecule type" value="Genomic_DNA"/>
</dbReference>
<name>A0A151Y250_9GAMM</name>
<keyword evidence="2" id="KW-1185">Reference proteome</keyword>
<gene>
    <name evidence="1" type="ORF">AZH43_12355</name>
</gene>
<proteinExistence type="predicted"/>
<dbReference type="STRING" id="1806892.AZH43_12355"/>